<dbReference type="InterPro" id="IPR012677">
    <property type="entry name" value="Nucleotide-bd_a/b_plait_sf"/>
</dbReference>
<gene>
    <name evidence="1" type="ORF">H5410_029903</name>
</gene>
<dbReference type="AlphaFoldDB" id="A0A9J5YEL5"/>
<accession>A0A9J5YEL5</accession>
<evidence type="ECO:0000313" key="2">
    <source>
        <dbReference type="Proteomes" id="UP000824120"/>
    </source>
</evidence>
<organism evidence="1 2">
    <name type="scientific">Solanum commersonii</name>
    <name type="common">Commerson's wild potato</name>
    <name type="synonym">Commerson's nightshade</name>
    <dbReference type="NCBI Taxonomy" id="4109"/>
    <lineage>
        <taxon>Eukaryota</taxon>
        <taxon>Viridiplantae</taxon>
        <taxon>Streptophyta</taxon>
        <taxon>Embryophyta</taxon>
        <taxon>Tracheophyta</taxon>
        <taxon>Spermatophyta</taxon>
        <taxon>Magnoliopsida</taxon>
        <taxon>eudicotyledons</taxon>
        <taxon>Gunneridae</taxon>
        <taxon>Pentapetalae</taxon>
        <taxon>asterids</taxon>
        <taxon>lamiids</taxon>
        <taxon>Solanales</taxon>
        <taxon>Solanaceae</taxon>
        <taxon>Solanoideae</taxon>
        <taxon>Solaneae</taxon>
        <taxon>Solanum</taxon>
    </lineage>
</organism>
<comment type="caution">
    <text evidence="1">The sequence shown here is derived from an EMBL/GenBank/DDBJ whole genome shotgun (WGS) entry which is preliminary data.</text>
</comment>
<dbReference type="Gene3D" id="3.30.70.330">
    <property type="match status" value="1"/>
</dbReference>
<proteinExistence type="predicted"/>
<dbReference type="OrthoDB" id="8123449at2759"/>
<sequence>MKKSQDETDPEFDLDIRDDVKEECYKYDRVKHINVNNNMMQGSKLQPNRFHRQAV</sequence>
<name>A0A9J5YEL5_SOLCO</name>
<dbReference type="EMBL" id="JACXVP010000006">
    <property type="protein sequence ID" value="KAG5598533.1"/>
    <property type="molecule type" value="Genomic_DNA"/>
</dbReference>
<reference evidence="1 2" key="1">
    <citation type="submission" date="2020-09" db="EMBL/GenBank/DDBJ databases">
        <title>De no assembly of potato wild relative species, Solanum commersonii.</title>
        <authorList>
            <person name="Cho K."/>
        </authorList>
    </citation>
    <scope>NUCLEOTIDE SEQUENCE [LARGE SCALE GENOMIC DNA]</scope>
    <source>
        <strain evidence="1">LZ3.2</strain>
        <tissue evidence="1">Leaf</tissue>
    </source>
</reference>
<keyword evidence="2" id="KW-1185">Reference proteome</keyword>
<evidence type="ECO:0000313" key="1">
    <source>
        <dbReference type="EMBL" id="KAG5598533.1"/>
    </source>
</evidence>
<dbReference type="Proteomes" id="UP000824120">
    <property type="component" value="Chromosome 6"/>
</dbReference>
<protein>
    <submittedName>
        <fullName evidence="1">Uncharacterized protein</fullName>
    </submittedName>
</protein>